<keyword evidence="4" id="KW-1185">Reference proteome</keyword>
<feature type="region of interest" description="Disordered" evidence="1">
    <location>
        <begin position="51"/>
        <end position="127"/>
    </location>
</feature>
<feature type="compositionally biased region" description="Low complexity" evidence="1">
    <location>
        <begin position="60"/>
        <end position="127"/>
    </location>
</feature>
<gene>
    <name evidence="3" type="ORF">FM110_06370</name>
</gene>
<dbReference type="SMART" id="SM00834">
    <property type="entry name" value="CxxC_CXXC_SSSS"/>
    <property type="match status" value="1"/>
</dbReference>
<evidence type="ECO:0000256" key="1">
    <source>
        <dbReference type="SAM" id="MobiDB-lite"/>
    </source>
</evidence>
<dbReference type="PANTHER" id="PTHR34404">
    <property type="entry name" value="REGULATORY PROTEIN, FMDB FAMILY"/>
    <property type="match status" value="1"/>
</dbReference>
<accession>A0A1X6WZJ3</accession>
<feature type="domain" description="Putative regulatory protein FmdB zinc ribbon" evidence="2">
    <location>
        <begin position="1"/>
        <end position="42"/>
    </location>
</feature>
<dbReference type="InterPro" id="IPR013429">
    <property type="entry name" value="Regulatory_FmdB_Zinc_ribbon"/>
</dbReference>
<name>A0A1X6WZJ3_9MICO</name>
<reference evidence="3 4" key="1">
    <citation type="submission" date="2017-02" db="EMBL/GenBank/DDBJ databases">
        <authorList>
            <person name="Peterson S.W."/>
        </authorList>
    </citation>
    <scope>NUCLEOTIDE SEQUENCE [LARGE SCALE GENOMIC DNA]</scope>
    <source>
        <strain evidence="3 4">CIP104813</strain>
    </source>
</reference>
<dbReference type="RefSeq" id="WP_087103733.1">
    <property type="nucleotide sequence ID" value="NZ_FWFG01000057.1"/>
</dbReference>
<dbReference type="OrthoDB" id="9813321at2"/>
<dbReference type="AlphaFoldDB" id="A0A1X6WZJ3"/>
<dbReference type="EMBL" id="FWFG01000057">
    <property type="protein sequence ID" value="SLM91303.1"/>
    <property type="molecule type" value="Genomic_DNA"/>
</dbReference>
<dbReference type="PANTHER" id="PTHR34404:SF2">
    <property type="entry name" value="CONSERVED SERINE RICH PROTEIN"/>
    <property type="match status" value="1"/>
</dbReference>
<protein>
    <recommendedName>
        <fullName evidence="2">Putative regulatory protein FmdB zinc ribbon domain-containing protein</fullName>
    </recommendedName>
</protein>
<dbReference type="Pfam" id="PF09723">
    <property type="entry name" value="Zn_ribbon_8"/>
    <property type="match status" value="1"/>
</dbReference>
<dbReference type="NCBIfam" id="TIGR02605">
    <property type="entry name" value="CxxC_CxxC_SSSS"/>
    <property type="match status" value="1"/>
</dbReference>
<proteinExistence type="predicted"/>
<organism evidence="3 4">
    <name type="scientific">Brachybacterium nesterenkovii</name>
    <dbReference type="NCBI Taxonomy" id="47847"/>
    <lineage>
        <taxon>Bacteria</taxon>
        <taxon>Bacillati</taxon>
        <taxon>Actinomycetota</taxon>
        <taxon>Actinomycetes</taxon>
        <taxon>Micrococcales</taxon>
        <taxon>Dermabacteraceae</taxon>
        <taxon>Brachybacterium</taxon>
    </lineage>
</organism>
<evidence type="ECO:0000313" key="4">
    <source>
        <dbReference type="Proteomes" id="UP000195981"/>
    </source>
</evidence>
<evidence type="ECO:0000259" key="2">
    <source>
        <dbReference type="SMART" id="SM00834"/>
    </source>
</evidence>
<sequence length="127" mass="12179">MPTYVYACKSCGHGFEQHQSFSDDALTTCPACGQETLRKVFNSVGIVFKGSGFYKTDSRSGTGATASGTTASEPAAATPQTGGTSEGAAPATAAGSTPTSTGASSGSAGTSSSSSASSSTSAGPSAA</sequence>
<dbReference type="Proteomes" id="UP000195981">
    <property type="component" value="Unassembled WGS sequence"/>
</dbReference>
<evidence type="ECO:0000313" key="3">
    <source>
        <dbReference type="EMBL" id="SLM91303.1"/>
    </source>
</evidence>